<accession>A0A844GVQ3</accession>
<dbReference type="FunFam" id="3.40.50.880:FF:000003">
    <property type="entry name" value="Anthranilate synthase component II"/>
    <property type="match status" value="1"/>
</dbReference>
<dbReference type="GO" id="GO:0046820">
    <property type="term" value="F:4-amino-4-deoxychorismate synthase activity"/>
    <property type="evidence" value="ECO:0007669"/>
    <property type="project" value="UniProtKB-EC"/>
</dbReference>
<dbReference type="Pfam" id="PF00425">
    <property type="entry name" value="Chorismate_bind"/>
    <property type="match status" value="1"/>
</dbReference>
<dbReference type="PRINTS" id="PR00097">
    <property type="entry name" value="ANTSNTHASEII"/>
</dbReference>
<name>A0A844GVQ3_9CHRO</name>
<dbReference type="Pfam" id="PF00117">
    <property type="entry name" value="GATase"/>
    <property type="match status" value="1"/>
</dbReference>
<dbReference type="PROSITE" id="PS51273">
    <property type="entry name" value="GATASE_TYPE_1"/>
    <property type="match status" value="1"/>
</dbReference>
<dbReference type="PRINTS" id="PR00096">
    <property type="entry name" value="GATASE"/>
</dbReference>
<dbReference type="InterPro" id="IPR019999">
    <property type="entry name" value="Anth_synth_I-like"/>
</dbReference>
<evidence type="ECO:0000259" key="5">
    <source>
        <dbReference type="Pfam" id="PF00117"/>
    </source>
</evidence>
<dbReference type="CDD" id="cd01743">
    <property type="entry name" value="GATase1_Anthranilate_Synthase"/>
    <property type="match status" value="1"/>
</dbReference>
<dbReference type="AlphaFoldDB" id="A0A844GVQ3"/>
<dbReference type="GO" id="GO:0005737">
    <property type="term" value="C:cytoplasm"/>
    <property type="evidence" value="ECO:0007669"/>
    <property type="project" value="TreeGrafter"/>
</dbReference>
<dbReference type="Gene3D" id="3.60.120.10">
    <property type="entry name" value="Anthranilate synthase"/>
    <property type="match status" value="1"/>
</dbReference>
<keyword evidence="3" id="KW-0808">Transferase</keyword>
<evidence type="ECO:0000256" key="4">
    <source>
        <dbReference type="ARBA" id="ARBA00022962"/>
    </source>
</evidence>
<dbReference type="RefSeq" id="WP_155083866.1">
    <property type="nucleotide sequence ID" value="NZ_WMIA01000010.1"/>
</dbReference>
<dbReference type="EC" id="2.6.1.85" evidence="2"/>
<evidence type="ECO:0000313" key="9">
    <source>
        <dbReference type="Proteomes" id="UP000437131"/>
    </source>
</evidence>
<protein>
    <recommendedName>
        <fullName evidence="2">aminodeoxychorismate synthase</fullName>
        <ecNumber evidence="2">2.6.1.85</ecNumber>
    </recommendedName>
</protein>
<evidence type="ECO:0000259" key="6">
    <source>
        <dbReference type="Pfam" id="PF00425"/>
    </source>
</evidence>
<dbReference type="SUPFAM" id="SSF56322">
    <property type="entry name" value="ADC synthase"/>
    <property type="match status" value="1"/>
</dbReference>
<dbReference type="GO" id="GO:0000162">
    <property type="term" value="P:L-tryptophan biosynthetic process"/>
    <property type="evidence" value="ECO:0007669"/>
    <property type="project" value="TreeGrafter"/>
</dbReference>
<comment type="similarity">
    <text evidence="1">In the C-terminal section; belongs to the anthranilate synthase component I family.</text>
</comment>
<dbReference type="Proteomes" id="UP000437131">
    <property type="component" value="Unassembled WGS sequence"/>
</dbReference>
<comment type="caution">
    <text evidence="8">The sequence shown here is derived from an EMBL/GenBank/DDBJ whole genome shotgun (WGS) entry which is preliminary data.</text>
</comment>
<dbReference type="InterPro" id="IPR006221">
    <property type="entry name" value="TrpG/PapA_dom"/>
</dbReference>
<dbReference type="PANTHER" id="PTHR11236">
    <property type="entry name" value="AMINOBENZOATE/ANTHRANILATE SYNTHASE"/>
    <property type="match status" value="1"/>
</dbReference>
<dbReference type="InterPro" id="IPR017926">
    <property type="entry name" value="GATASE"/>
</dbReference>
<organism evidence="8 9">
    <name type="scientific">Cyanobacterium aponinum 0216</name>
    <dbReference type="NCBI Taxonomy" id="2676140"/>
    <lineage>
        <taxon>Bacteria</taxon>
        <taxon>Bacillati</taxon>
        <taxon>Cyanobacteriota</taxon>
        <taxon>Cyanophyceae</taxon>
        <taxon>Oscillatoriophycideae</taxon>
        <taxon>Chroococcales</taxon>
        <taxon>Geminocystaceae</taxon>
        <taxon>Cyanobacterium</taxon>
    </lineage>
</organism>
<dbReference type="InterPro" id="IPR015890">
    <property type="entry name" value="Chorismate_C"/>
</dbReference>
<reference evidence="8 9" key="1">
    <citation type="submission" date="2019-11" db="EMBL/GenBank/DDBJ databases">
        <title>Isolation of a new High Light Tolerant Cyanobacteria.</title>
        <authorList>
            <person name="Dobson Z."/>
            <person name="Vaughn N."/>
            <person name="Vaughn M."/>
            <person name="Fromme P."/>
            <person name="Mazor Y."/>
        </authorList>
    </citation>
    <scope>NUCLEOTIDE SEQUENCE [LARGE SCALE GENOMIC DNA]</scope>
    <source>
        <strain evidence="8 9">0216</strain>
    </source>
</reference>
<dbReference type="Gene3D" id="3.40.50.880">
    <property type="match status" value="1"/>
</dbReference>
<keyword evidence="4" id="KW-0315">Glutamine amidotransferase</keyword>
<evidence type="ECO:0000256" key="3">
    <source>
        <dbReference type="ARBA" id="ARBA00022679"/>
    </source>
</evidence>
<sequence>MRTLIIDNYDSFTYNIYQLVAEINQEKPIVITNNQLSWQEIEDNNFDNIIISPGPGNPKNGEDFGICQDVLLNSNIPILGICLGHQGLGYYYDAQIAEAPEPYHGRISKVYHNSNCIFDGIPSPFSVVRYHSLLIANNPANFPSNLEIIAHTEDNLIMGIKHKLKPFWGVQFHPESICSEYGKRLLTNFNILSKKYYLPNNKNVKNIKLNCVQNTADKIILNDSTDNNKKQDKFKLFNKKLDFYIDSKIVFEHLYQDSNPSFWLDSSMVAEGLSRFSYMGDCEGENSFFISYNVNSNTIIKFKEEEKKIIQNNIFDFLQQYLDQYNNDDLDLPFNFNGGFVGYFGYELKALCGYQNKHISSYPDAQFIFADRMVVFDHLDKHIYLVYLGKENSEQKANNWFKDIAEKLFLLHHYDDNQSWEKSSNLQLKNSPKKADILWDVNSKVLNIKDNSNTSKYSKQESLNDIFKVNNDNDNFYIDKCSGLSIYLSRNEKEYLENIESSLQKIKLGESYEICLTNHLYLPNIDNPLDFYYYLRTQNSAPYSCFFRFNDLSIVSCSPERFLHLDKQGNLESKPIKGTVKRGKTKDEDEQLKNQLKCSEKEQAENLMIVDLLRNDLGKVCQVGSVTVPKLMAIESYSTVHQMVSTVKGKIKEGIKTTDCIKACFPGGSMTGAPKKRTLEIIDDLETEARGIYSGCIGFLALNGTMDLNIVIRTAIITPEKTAIGVGGAITYLSSPELEFAETMLKAQALLNAALFLNVNKK</sequence>
<gene>
    <name evidence="8" type="ORF">GGC33_09345</name>
</gene>
<dbReference type="InterPro" id="IPR006805">
    <property type="entry name" value="Anth_synth_I_N"/>
</dbReference>
<feature type="domain" description="Chorismate-utilising enzyme C-terminal" evidence="6">
    <location>
        <begin position="492"/>
        <end position="746"/>
    </location>
</feature>
<dbReference type="Pfam" id="PF04715">
    <property type="entry name" value="Anth_synt_I_N"/>
    <property type="match status" value="1"/>
</dbReference>
<evidence type="ECO:0000313" key="8">
    <source>
        <dbReference type="EMBL" id="MTF39132.1"/>
    </source>
</evidence>
<feature type="domain" description="Glutamine amidotransferase" evidence="5">
    <location>
        <begin position="4"/>
        <end position="189"/>
    </location>
</feature>
<feature type="domain" description="Anthranilate synthase component I N-terminal" evidence="7">
    <location>
        <begin position="250"/>
        <end position="385"/>
    </location>
</feature>
<evidence type="ECO:0000256" key="2">
    <source>
        <dbReference type="ARBA" id="ARBA00013139"/>
    </source>
</evidence>
<dbReference type="PANTHER" id="PTHR11236:SF18">
    <property type="entry name" value="AMINODEOXYCHORISMATE SYNTHASE"/>
    <property type="match status" value="1"/>
</dbReference>
<dbReference type="SUPFAM" id="SSF52317">
    <property type="entry name" value="Class I glutamine amidotransferase-like"/>
    <property type="match status" value="1"/>
</dbReference>
<evidence type="ECO:0000259" key="7">
    <source>
        <dbReference type="Pfam" id="PF04715"/>
    </source>
</evidence>
<dbReference type="InterPro" id="IPR029062">
    <property type="entry name" value="Class_I_gatase-like"/>
</dbReference>
<dbReference type="NCBIfam" id="TIGR00566">
    <property type="entry name" value="trpG_papA"/>
    <property type="match status" value="1"/>
</dbReference>
<dbReference type="InterPro" id="IPR005801">
    <property type="entry name" value="ADC_synthase"/>
</dbReference>
<evidence type="ECO:0000256" key="1">
    <source>
        <dbReference type="ARBA" id="ARBA00005970"/>
    </source>
</evidence>
<dbReference type="EMBL" id="WMIA01000010">
    <property type="protein sequence ID" value="MTF39132.1"/>
    <property type="molecule type" value="Genomic_DNA"/>
</dbReference>
<dbReference type="PRINTS" id="PR00099">
    <property type="entry name" value="CPSGATASE"/>
</dbReference>
<proteinExistence type="inferred from homology"/>
<dbReference type="GO" id="GO:0008153">
    <property type="term" value="P:4-aminobenzoate biosynthetic process"/>
    <property type="evidence" value="ECO:0007669"/>
    <property type="project" value="TreeGrafter"/>
</dbReference>